<gene>
    <name evidence="1" type="ORF">MENTE1834_LOCUS33216</name>
</gene>
<protein>
    <submittedName>
        <fullName evidence="1">Uncharacterized protein</fullName>
    </submittedName>
</protein>
<organism evidence="1 2">
    <name type="scientific">Meloidogyne enterolobii</name>
    <name type="common">Root-knot nematode worm</name>
    <name type="synonym">Meloidogyne mayaguensis</name>
    <dbReference type="NCBI Taxonomy" id="390850"/>
    <lineage>
        <taxon>Eukaryota</taxon>
        <taxon>Metazoa</taxon>
        <taxon>Ecdysozoa</taxon>
        <taxon>Nematoda</taxon>
        <taxon>Chromadorea</taxon>
        <taxon>Rhabditida</taxon>
        <taxon>Tylenchina</taxon>
        <taxon>Tylenchomorpha</taxon>
        <taxon>Tylenchoidea</taxon>
        <taxon>Meloidogynidae</taxon>
        <taxon>Meloidogyninae</taxon>
        <taxon>Meloidogyne</taxon>
    </lineage>
</organism>
<reference evidence="1" key="1">
    <citation type="submission" date="2023-11" db="EMBL/GenBank/DDBJ databases">
        <authorList>
            <person name="Poullet M."/>
        </authorList>
    </citation>
    <scope>NUCLEOTIDE SEQUENCE</scope>
    <source>
        <strain evidence="1">E1834</strain>
    </source>
</reference>
<keyword evidence="2" id="KW-1185">Reference proteome</keyword>
<proteinExistence type="predicted"/>
<evidence type="ECO:0000313" key="1">
    <source>
        <dbReference type="EMBL" id="CAK5085753.1"/>
    </source>
</evidence>
<dbReference type="Proteomes" id="UP001497535">
    <property type="component" value="Unassembled WGS sequence"/>
</dbReference>
<comment type="caution">
    <text evidence="1">The sequence shown here is derived from an EMBL/GenBank/DDBJ whole genome shotgun (WGS) entry which is preliminary data.</text>
</comment>
<sequence length="216" mass="24883">MPSRWPSDLISFLRAIINPDQTMRVENFENVQNHVYMERINWKNVFDRKMIPIFIPPKERLESFGRRNYRATISVPFSRSQQHNKLKYLPSKEKGASNEAVELTQSNELLNEIANLTIKFKMFNRFRCETQIAEPRQSLDIVANKEGKNKGIFKKSGPTPSIGNRRTEQNKIQKCCAYLGISSQAGVKILKSSHFFDSTQLQLYPTNNRGSGLVDA</sequence>
<evidence type="ECO:0000313" key="2">
    <source>
        <dbReference type="Proteomes" id="UP001497535"/>
    </source>
</evidence>
<accession>A0ACB1A3N6</accession>
<dbReference type="EMBL" id="CAVMJV010000058">
    <property type="protein sequence ID" value="CAK5085753.1"/>
    <property type="molecule type" value="Genomic_DNA"/>
</dbReference>
<name>A0ACB1A3N6_MELEN</name>